<feature type="transmembrane region" description="Helical" evidence="1">
    <location>
        <begin position="323"/>
        <end position="346"/>
    </location>
</feature>
<protein>
    <submittedName>
        <fullName evidence="3">Uncharacterized protein</fullName>
    </submittedName>
</protein>
<feature type="transmembrane region" description="Helical" evidence="1">
    <location>
        <begin position="66"/>
        <end position="94"/>
    </location>
</feature>
<evidence type="ECO:0000256" key="1">
    <source>
        <dbReference type="SAM" id="Phobius"/>
    </source>
</evidence>
<reference evidence="3" key="1">
    <citation type="submission" date="2025-08" db="UniProtKB">
        <authorList>
            <consortium name="RefSeq"/>
        </authorList>
    </citation>
    <scope>IDENTIFICATION</scope>
</reference>
<organism evidence="2 3">
    <name type="scientific">Derxia gummosa DSM 723</name>
    <dbReference type="NCBI Taxonomy" id="1121388"/>
    <lineage>
        <taxon>Bacteria</taxon>
        <taxon>Pseudomonadati</taxon>
        <taxon>Pseudomonadota</taxon>
        <taxon>Betaproteobacteria</taxon>
        <taxon>Burkholderiales</taxon>
        <taxon>Alcaligenaceae</taxon>
        <taxon>Derxia</taxon>
    </lineage>
</organism>
<feature type="transmembrane region" description="Helical" evidence="1">
    <location>
        <begin position="36"/>
        <end position="60"/>
    </location>
</feature>
<name>A0A8B6X3B4_9BURK</name>
<evidence type="ECO:0000313" key="3">
    <source>
        <dbReference type="RefSeq" id="WP_028311090.1"/>
    </source>
</evidence>
<sequence>MDRSLLEPVVVPALAFVGIAVWRARHPRPGERMPGWGAAAWWAIGMAIAVAVGVAAVGAIRSSDGWAAFLPLLLALGAYGAALVCLAGLTWVVIAQLFGREPPPVPAWFDEDDDAPAAPPPEPMAARLARLRQRSKAPSPLDRGTGGAATAVAAPGWSGLAGLGSEPKESALAVAGPDETSAMPRATVGALADGPAPSAGATATVGAPAGRTVRPMPVVAGPLDHLSWFAVLATLLLMTIGLGKGVLDALRSGYLRLGRRSAGMLFSQSPVRFGLTLTVMVAFAVGLLLLSMLIWRDGPALLAQRAREQRLARMKAEYRRRPTITLPAALLRLVLGGLAMLAFAPFARLLSALVGPSFGGGLAGLWNLVFLCWIGHGFWRLRGRR</sequence>
<keyword evidence="1" id="KW-0472">Membrane</keyword>
<dbReference type="Proteomes" id="UP000675920">
    <property type="component" value="Unplaced"/>
</dbReference>
<keyword evidence="1" id="KW-1133">Transmembrane helix</keyword>
<keyword evidence="1" id="KW-0812">Transmembrane</keyword>
<keyword evidence="2" id="KW-1185">Reference proteome</keyword>
<dbReference type="AlphaFoldDB" id="A0A8B6X3B4"/>
<feature type="transmembrane region" description="Helical" evidence="1">
    <location>
        <begin position="6"/>
        <end position="24"/>
    </location>
</feature>
<feature type="transmembrane region" description="Helical" evidence="1">
    <location>
        <begin position="358"/>
        <end position="379"/>
    </location>
</feature>
<feature type="transmembrane region" description="Helical" evidence="1">
    <location>
        <begin position="273"/>
        <end position="295"/>
    </location>
</feature>
<evidence type="ECO:0000313" key="2">
    <source>
        <dbReference type="Proteomes" id="UP000675920"/>
    </source>
</evidence>
<proteinExistence type="predicted"/>
<dbReference type="RefSeq" id="WP_028311090.1">
    <property type="nucleotide sequence ID" value="NZ_AXWS01000008.1"/>
</dbReference>
<feature type="transmembrane region" description="Helical" evidence="1">
    <location>
        <begin position="226"/>
        <end position="247"/>
    </location>
</feature>
<accession>A0A8B6X3B4</accession>
<dbReference type="OrthoDB" id="9820079at2"/>